<sequence length="391" mass="41962">MMNLLLIQQADVYAPAHLGKMDVLIGQGKILKMQKHLGTSCGDLPVEVVDASGLIMTPGFVDQHVHVIGAGGEAGYYSRTPEMQVSQIVSHGITTVVGLHGTDGTARNIEALYAKVCALEQEGITARMLTGSFEMPSATLTGSVRRDILFVDQVIGAKTALSDRRSAQPTRTQMEQLISQAYTAGLVSGKRGYTHIHMGAGKRRLSMLMDIIRETELPPYVMIPTHINRDEGLFAQSIEFARLGGIVDITSGVSPEYGFEGTIKPSEAIRRLLEAGVDIRQITMSSDANGCMAVYDSQGNCTGLCAASADTLYKEFRSLVKEEQIPMETALQVVTSSPAAAIGMYPQKGCLAEGADGDVVLLDPELAIRQVYAKGRLAVKDGQVLLKGAFE</sequence>
<evidence type="ECO:0000256" key="1">
    <source>
        <dbReference type="PIRNR" id="PIRNR001238"/>
    </source>
</evidence>
<comment type="cofactor">
    <cofactor evidence="1 3">
        <name>Zn(2+)</name>
        <dbReference type="ChEBI" id="CHEBI:29105"/>
    </cofactor>
    <text evidence="1 3">Binds 2 Zn(2+) ions per subunit.</text>
</comment>
<protein>
    <recommendedName>
        <fullName evidence="1">Isoaspartyl dipeptidase</fullName>
        <ecNumber evidence="1">3.4.19.-</ecNumber>
    </recommendedName>
</protein>
<feature type="modified residue" description="N6-carboxylysine" evidence="4">
    <location>
        <position position="158"/>
    </location>
</feature>
<evidence type="ECO:0000313" key="7">
    <source>
        <dbReference type="Proteomes" id="UP000886804"/>
    </source>
</evidence>
<evidence type="ECO:0000256" key="4">
    <source>
        <dbReference type="PIRSR" id="PIRSR001238-50"/>
    </source>
</evidence>
<comment type="caution">
    <text evidence="6">The sequence shown here is derived from an EMBL/GenBank/DDBJ whole genome shotgun (WGS) entry which is preliminary data.</text>
</comment>
<dbReference type="GO" id="GO:0005737">
    <property type="term" value="C:cytoplasm"/>
    <property type="evidence" value="ECO:0007669"/>
    <property type="project" value="UniProtKB-SubCell"/>
</dbReference>
<organism evidence="6 7">
    <name type="scientific">Candidatus Enterocloster faecavium</name>
    <dbReference type="NCBI Taxonomy" id="2838560"/>
    <lineage>
        <taxon>Bacteria</taxon>
        <taxon>Bacillati</taxon>
        <taxon>Bacillota</taxon>
        <taxon>Clostridia</taxon>
        <taxon>Lachnospirales</taxon>
        <taxon>Lachnospiraceae</taxon>
        <taxon>Enterocloster</taxon>
    </lineage>
</organism>
<dbReference type="SUPFAM" id="SSF51338">
    <property type="entry name" value="Composite domain of metallo-dependent hydrolases"/>
    <property type="match status" value="1"/>
</dbReference>
<keyword evidence="1 3" id="KW-0479">Metal-binding</keyword>
<dbReference type="AlphaFoldDB" id="A0A9D2L7R1"/>
<dbReference type="GO" id="GO:0008798">
    <property type="term" value="F:beta-aspartyl-peptidase activity"/>
    <property type="evidence" value="ECO:0007669"/>
    <property type="project" value="InterPro"/>
</dbReference>
<feature type="active site" description="Proton acceptor" evidence="2">
    <location>
        <position position="287"/>
    </location>
</feature>
<dbReference type="EC" id="3.4.19.-" evidence="1"/>
<keyword evidence="1 6" id="KW-0378">Hydrolase</keyword>
<dbReference type="NCBIfam" id="TIGR01975">
    <property type="entry name" value="isoAsp_dipep"/>
    <property type="match status" value="1"/>
</dbReference>
<keyword evidence="1" id="KW-0645">Protease</keyword>
<dbReference type="Gene3D" id="3.20.20.140">
    <property type="entry name" value="Metal-dependent hydrolases"/>
    <property type="match status" value="1"/>
</dbReference>
<feature type="binding site" evidence="3">
    <location>
        <position position="197"/>
    </location>
    <ligand>
        <name>Zn(2+)</name>
        <dbReference type="ChEBI" id="CHEBI:29105"/>
        <label>2</label>
        <note>catalytic</note>
    </ligand>
</feature>
<dbReference type="PANTHER" id="PTHR11647">
    <property type="entry name" value="HYDRANTOINASE/DIHYDROPYRIMIDINASE FAMILY MEMBER"/>
    <property type="match status" value="1"/>
</dbReference>
<feature type="binding site" description="via carbamate group" evidence="3">
    <location>
        <position position="158"/>
    </location>
    <ligand>
        <name>Zn(2+)</name>
        <dbReference type="ChEBI" id="CHEBI:29105"/>
        <label>2</label>
        <note>catalytic</note>
    </ligand>
</feature>
<dbReference type="InterPro" id="IPR013108">
    <property type="entry name" value="Amidohydro_3"/>
</dbReference>
<feature type="binding site" evidence="3">
    <location>
        <position position="66"/>
    </location>
    <ligand>
        <name>Zn(2+)</name>
        <dbReference type="ChEBI" id="CHEBI:29105"/>
        <label>1</label>
        <note>catalytic</note>
    </ligand>
</feature>
<feature type="binding site" evidence="3">
    <location>
        <position position="226"/>
    </location>
    <ligand>
        <name>Zn(2+)</name>
        <dbReference type="ChEBI" id="CHEBI:29105"/>
        <label>2</label>
        <note>catalytic</note>
    </ligand>
</feature>
<keyword evidence="1" id="KW-0482">Metalloprotease</keyword>
<comment type="function">
    <text evidence="1">Catalyzes the hydrolytic cleavage of a subset of L-isoaspartyl (L-beta-aspartyl) dipeptides. Used to degrade proteins damaged by L-isoaspartyl residues formation.</text>
</comment>
<dbReference type="InterPro" id="IPR010229">
    <property type="entry name" value="Pept_M38_dipep"/>
</dbReference>
<evidence type="ECO:0000256" key="2">
    <source>
        <dbReference type="PIRSR" id="PIRSR001238-1"/>
    </source>
</evidence>
<dbReference type="GO" id="GO:0016810">
    <property type="term" value="F:hydrolase activity, acting on carbon-nitrogen (but not peptide) bonds"/>
    <property type="evidence" value="ECO:0007669"/>
    <property type="project" value="InterPro"/>
</dbReference>
<keyword evidence="1 3" id="KW-0862">Zinc</keyword>
<dbReference type="GO" id="GO:0046872">
    <property type="term" value="F:metal ion binding"/>
    <property type="evidence" value="ECO:0007669"/>
    <property type="project" value="UniProtKB-KW"/>
</dbReference>
<dbReference type="GO" id="GO:0006508">
    <property type="term" value="P:proteolysis"/>
    <property type="evidence" value="ECO:0007669"/>
    <property type="project" value="UniProtKB-KW"/>
</dbReference>
<evidence type="ECO:0000256" key="3">
    <source>
        <dbReference type="PIRSR" id="PIRSR001238-3"/>
    </source>
</evidence>
<dbReference type="GO" id="GO:0008237">
    <property type="term" value="F:metallopeptidase activity"/>
    <property type="evidence" value="ECO:0007669"/>
    <property type="project" value="UniProtKB-KW"/>
</dbReference>
<dbReference type="Proteomes" id="UP000886804">
    <property type="component" value="Unassembled WGS sequence"/>
</dbReference>
<evidence type="ECO:0000313" key="6">
    <source>
        <dbReference type="EMBL" id="HJB07572.1"/>
    </source>
</evidence>
<proteinExistence type="inferred from homology"/>
<gene>
    <name evidence="6" type="primary">iadA</name>
    <name evidence="6" type="ORF">H9716_06850</name>
</gene>
<dbReference type="SUPFAM" id="SSF51556">
    <property type="entry name" value="Metallo-dependent hydrolases"/>
    <property type="match status" value="1"/>
</dbReference>
<accession>A0A9D2L7R1</accession>
<dbReference type="InterPro" id="IPR032466">
    <property type="entry name" value="Metal_Hydrolase"/>
</dbReference>
<dbReference type="InterPro" id="IPR011059">
    <property type="entry name" value="Metal-dep_hydrolase_composite"/>
</dbReference>
<dbReference type="PANTHER" id="PTHR11647:SF1">
    <property type="entry name" value="COLLAPSIN RESPONSE MEDIATOR PROTEIN"/>
    <property type="match status" value="1"/>
</dbReference>
<feature type="domain" description="Amidohydrolase 3" evidence="5">
    <location>
        <begin position="226"/>
        <end position="384"/>
    </location>
</feature>
<feature type="binding site" description="via carbamate group" evidence="3">
    <location>
        <position position="158"/>
    </location>
    <ligand>
        <name>Zn(2+)</name>
        <dbReference type="ChEBI" id="CHEBI:29105"/>
        <label>1</label>
        <note>catalytic</note>
    </ligand>
</feature>
<name>A0A9D2L7R1_9FIRM</name>
<dbReference type="PIRSF" id="PIRSF001238">
    <property type="entry name" value="IadA"/>
    <property type="match status" value="1"/>
</dbReference>
<evidence type="ECO:0000259" key="5">
    <source>
        <dbReference type="Pfam" id="PF07969"/>
    </source>
</evidence>
<reference evidence="6" key="1">
    <citation type="journal article" date="2021" name="PeerJ">
        <title>Extensive microbial diversity within the chicken gut microbiome revealed by metagenomics and culture.</title>
        <authorList>
            <person name="Gilroy R."/>
            <person name="Ravi A."/>
            <person name="Getino M."/>
            <person name="Pursley I."/>
            <person name="Horton D.L."/>
            <person name="Alikhan N.F."/>
            <person name="Baker D."/>
            <person name="Gharbi K."/>
            <person name="Hall N."/>
            <person name="Watson M."/>
            <person name="Adriaenssens E.M."/>
            <person name="Foster-Nyarko E."/>
            <person name="Jarju S."/>
            <person name="Secka A."/>
            <person name="Antonio M."/>
            <person name="Oren A."/>
            <person name="Chaudhuri R.R."/>
            <person name="La Ragione R."/>
            <person name="Hildebrand F."/>
            <person name="Pallen M.J."/>
        </authorList>
    </citation>
    <scope>NUCLEOTIDE SEQUENCE</scope>
    <source>
        <strain evidence="6">CHK188-4685</strain>
    </source>
</reference>
<comment type="similarity">
    <text evidence="1">Belongs to the peptidase M38 family.</text>
</comment>
<feature type="binding site" evidence="3">
    <location>
        <position position="64"/>
    </location>
    <ligand>
        <name>Zn(2+)</name>
        <dbReference type="ChEBI" id="CHEBI:29105"/>
        <label>1</label>
        <note>catalytic</note>
    </ligand>
</feature>
<comment type="PTM">
    <text evidence="1">Carboxylation allows a single lysine to coordinate two zinc ions.</text>
</comment>
<reference evidence="6" key="2">
    <citation type="submission" date="2021-04" db="EMBL/GenBank/DDBJ databases">
        <authorList>
            <person name="Gilroy R."/>
        </authorList>
    </citation>
    <scope>NUCLEOTIDE SEQUENCE</scope>
    <source>
        <strain evidence="6">CHK188-4685</strain>
    </source>
</reference>
<feature type="domain" description="Amidohydrolase 3" evidence="5">
    <location>
        <begin position="47"/>
        <end position="96"/>
    </location>
</feature>
<dbReference type="InterPro" id="IPR050378">
    <property type="entry name" value="Metallo-dep_Hydrolases_sf"/>
</dbReference>
<comment type="PTM">
    <text evidence="4">Carbamylation allows a single lysine to coordinate two zinc ions.</text>
</comment>
<comment type="subcellular location">
    <subcellularLocation>
        <location evidence="1">Cytoplasm</location>
    </subcellularLocation>
</comment>
<dbReference type="EMBL" id="DWYS01000084">
    <property type="protein sequence ID" value="HJB07572.1"/>
    <property type="molecule type" value="Genomic_DNA"/>
</dbReference>
<feature type="binding site" evidence="3">
    <location>
        <position position="287"/>
    </location>
    <ligand>
        <name>Zn(2+)</name>
        <dbReference type="ChEBI" id="CHEBI:29105"/>
        <label>1</label>
        <note>catalytic</note>
    </ligand>
</feature>
<dbReference type="Gene3D" id="2.30.40.10">
    <property type="entry name" value="Urease, subunit C, domain 1"/>
    <property type="match status" value="1"/>
</dbReference>
<dbReference type="Pfam" id="PF07969">
    <property type="entry name" value="Amidohydro_3"/>
    <property type="match status" value="2"/>
</dbReference>